<sequence length="314" mass="35213">MKNRCIVIGILLSCCLLTETFGQSRKYISQFTQFQSYYNPGLTGYEGSAVRGFVRNQWSGVEGAPKTKFLSLELDFGELGGLEDPALMGKNAMSLNMLQDTYGAFQETELIVAYASRVRISDRHNLRLGAGFNYLAVRLDGNALTTEQSQDLAIGQYLGSYGNMQLLDFNLGLALTHENYYLSYGMHNVNGGRLTKGDQFMDGNPVSMMVQAGYRYSFGESITGIGNFFYRKQEGFADNTELNLKALMLDTFWIGAGHRFNYANSLHVGYLGGIIRLGYVYEYPTNSSRQFLGNTHEFMVMVKLFGQSTNNKIW</sequence>
<protein>
    <recommendedName>
        <fullName evidence="3">Type IX secretion system membrane protein PorP/SprF</fullName>
    </recommendedName>
</protein>
<gene>
    <name evidence="1" type="ORF">CQA01_27850</name>
</gene>
<accession>A0A512CDH0</accession>
<name>A0A512CDH0_9BACT</name>
<dbReference type="NCBIfam" id="TIGR03519">
    <property type="entry name" value="T9SS_PorP_fam"/>
    <property type="match status" value="1"/>
</dbReference>
<reference evidence="1 2" key="1">
    <citation type="submission" date="2019-07" db="EMBL/GenBank/DDBJ databases">
        <title>Whole genome shotgun sequence of Cyclobacterium qasimii NBRC 106168.</title>
        <authorList>
            <person name="Hosoyama A."/>
            <person name="Uohara A."/>
            <person name="Ohji S."/>
            <person name="Ichikawa N."/>
        </authorList>
    </citation>
    <scope>NUCLEOTIDE SEQUENCE [LARGE SCALE GENOMIC DNA]</scope>
    <source>
        <strain evidence="1 2">NBRC 106168</strain>
    </source>
</reference>
<dbReference type="AlphaFoldDB" id="A0A512CDH0"/>
<evidence type="ECO:0000313" key="2">
    <source>
        <dbReference type="Proteomes" id="UP000321301"/>
    </source>
</evidence>
<dbReference type="RefSeq" id="WP_020890521.1">
    <property type="nucleotide sequence ID" value="NZ_BJYV01000014.1"/>
</dbReference>
<keyword evidence="2" id="KW-1185">Reference proteome</keyword>
<dbReference type="InterPro" id="IPR019861">
    <property type="entry name" value="PorP/SprF_Bacteroidetes"/>
</dbReference>
<dbReference type="Pfam" id="PF11751">
    <property type="entry name" value="PorP_SprF"/>
    <property type="match status" value="1"/>
</dbReference>
<organism evidence="1 2">
    <name type="scientific">Cyclobacterium qasimii</name>
    <dbReference type="NCBI Taxonomy" id="1350429"/>
    <lineage>
        <taxon>Bacteria</taxon>
        <taxon>Pseudomonadati</taxon>
        <taxon>Bacteroidota</taxon>
        <taxon>Cytophagia</taxon>
        <taxon>Cytophagales</taxon>
        <taxon>Cyclobacteriaceae</taxon>
        <taxon>Cyclobacterium</taxon>
    </lineage>
</organism>
<proteinExistence type="predicted"/>
<comment type="caution">
    <text evidence="1">The sequence shown here is derived from an EMBL/GenBank/DDBJ whole genome shotgun (WGS) entry which is preliminary data.</text>
</comment>
<evidence type="ECO:0000313" key="1">
    <source>
        <dbReference type="EMBL" id="GEO22251.1"/>
    </source>
</evidence>
<evidence type="ECO:0008006" key="3">
    <source>
        <dbReference type="Google" id="ProtNLM"/>
    </source>
</evidence>
<dbReference type="Proteomes" id="UP000321301">
    <property type="component" value="Unassembled WGS sequence"/>
</dbReference>
<dbReference type="EMBL" id="BJYV01000014">
    <property type="protein sequence ID" value="GEO22251.1"/>
    <property type="molecule type" value="Genomic_DNA"/>
</dbReference>